<organism evidence="2 3">
    <name type="scientific">Paenibacillus cisolokensis</name>
    <dbReference type="NCBI Taxonomy" id="1658519"/>
    <lineage>
        <taxon>Bacteria</taxon>
        <taxon>Bacillati</taxon>
        <taxon>Bacillota</taxon>
        <taxon>Bacilli</taxon>
        <taxon>Bacillales</taxon>
        <taxon>Paenibacillaceae</taxon>
        <taxon>Paenibacillus</taxon>
    </lineage>
</organism>
<feature type="domain" description="Rhodanese" evidence="1">
    <location>
        <begin position="20"/>
        <end position="103"/>
    </location>
</feature>
<dbReference type="EMBL" id="BOVJ01000008">
    <property type="protein sequence ID" value="GIQ61715.1"/>
    <property type="molecule type" value="Genomic_DNA"/>
</dbReference>
<dbReference type="SUPFAM" id="SSF52821">
    <property type="entry name" value="Rhodanese/Cell cycle control phosphatase"/>
    <property type="match status" value="1"/>
</dbReference>
<evidence type="ECO:0000313" key="2">
    <source>
        <dbReference type="EMBL" id="GIQ61715.1"/>
    </source>
</evidence>
<evidence type="ECO:0000313" key="3">
    <source>
        <dbReference type="Proteomes" id="UP000680304"/>
    </source>
</evidence>
<evidence type="ECO:0000259" key="1">
    <source>
        <dbReference type="PROSITE" id="PS50206"/>
    </source>
</evidence>
<dbReference type="PANTHER" id="PTHR43031">
    <property type="entry name" value="FAD-DEPENDENT OXIDOREDUCTASE"/>
    <property type="match status" value="1"/>
</dbReference>
<dbReference type="Gene3D" id="3.40.250.10">
    <property type="entry name" value="Rhodanese-like domain"/>
    <property type="match status" value="1"/>
</dbReference>
<dbReference type="InterPro" id="IPR036873">
    <property type="entry name" value="Rhodanese-like_dom_sf"/>
</dbReference>
<dbReference type="CDD" id="cd00158">
    <property type="entry name" value="RHOD"/>
    <property type="match status" value="1"/>
</dbReference>
<dbReference type="InterPro" id="IPR001763">
    <property type="entry name" value="Rhodanese-like_dom"/>
</dbReference>
<dbReference type="PANTHER" id="PTHR43031:SF17">
    <property type="entry name" value="SULFURTRANSFERASE YTWF-RELATED"/>
    <property type="match status" value="1"/>
</dbReference>
<dbReference type="RefSeq" id="WP_062492725.1">
    <property type="nucleotide sequence ID" value="NZ_BOVJ01000008.1"/>
</dbReference>
<dbReference type="SMART" id="SM00450">
    <property type="entry name" value="RHOD"/>
    <property type="match status" value="1"/>
</dbReference>
<dbReference type="InterPro" id="IPR050229">
    <property type="entry name" value="GlpE_sulfurtransferase"/>
</dbReference>
<dbReference type="PROSITE" id="PS50206">
    <property type="entry name" value="RHODANESE_3"/>
    <property type="match status" value="1"/>
</dbReference>
<accession>A0ABQ4N0K9</accession>
<comment type="caution">
    <text evidence="2">The sequence shown here is derived from an EMBL/GenBank/DDBJ whole genome shotgun (WGS) entry which is preliminary data.</text>
</comment>
<proteinExistence type="predicted"/>
<name>A0ABQ4N0K9_9BACL</name>
<protein>
    <recommendedName>
        <fullName evidence="1">Rhodanese domain-containing protein</fullName>
    </recommendedName>
</protein>
<dbReference type="Pfam" id="PF00581">
    <property type="entry name" value="Rhodanese"/>
    <property type="match status" value="1"/>
</dbReference>
<reference evidence="2 3" key="1">
    <citation type="submission" date="2021-04" db="EMBL/GenBank/DDBJ databases">
        <title>Draft genome sequence of Paenibacillus cisolokensis, LC2-13A.</title>
        <authorList>
            <person name="Uke A."/>
            <person name="Chhe C."/>
            <person name="Baramee S."/>
            <person name="Kosugi A."/>
        </authorList>
    </citation>
    <scope>NUCLEOTIDE SEQUENCE [LARGE SCALE GENOMIC DNA]</scope>
    <source>
        <strain evidence="2 3">LC2-13A</strain>
    </source>
</reference>
<sequence>MTGWCNVEPGTFLAELDNGTVGSDQIIDVREPFEYEYYHLEPSVLIPLAELPARLGELPEDKPLYIICAHGIRSVAACRYLAQQGFRDLRNVSGGMAAVAALRGFAYD</sequence>
<keyword evidence="3" id="KW-1185">Reference proteome</keyword>
<dbReference type="Proteomes" id="UP000680304">
    <property type="component" value="Unassembled WGS sequence"/>
</dbReference>
<gene>
    <name evidence="2" type="ORF">PACILC2_02830</name>
</gene>